<accession>A0AAU8MRV7</accession>
<dbReference type="RefSeq" id="WP_363797844.1">
    <property type="nucleotide sequence ID" value="NZ_CP159925.1"/>
</dbReference>
<dbReference type="Pfam" id="PF00440">
    <property type="entry name" value="TetR_N"/>
    <property type="match status" value="1"/>
</dbReference>
<dbReference type="GO" id="GO:0000976">
    <property type="term" value="F:transcription cis-regulatory region binding"/>
    <property type="evidence" value="ECO:0007669"/>
    <property type="project" value="TreeGrafter"/>
</dbReference>
<dbReference type="PROSITE" id="PS50977">
    <property type="entry name" value="HTH_TETR_2"/>
    <property type="match status" value="1"/>
</dbReference>
<feature type="domain" description="HTH tetR-type" evidence="5">
    <location>
        <begin position="18"/>
        <end position="78"/>
    </location>
</feature>
<organism evidence="6">
    <name type="scientific">Lysobacter firmicutimachus</name>
    <dbReference type="NCBI Taxonomy" id="1792846"/>
    <lineage>
        <taxon>Bacteria</taxon>
        <taxon>Pseudomonadati</taxon>
        <taxon>Pseudomonadota</taxon>
        <taxon>Gammaproteobacteria</taxon>
        <taxon>Lysobacterales</taxon>
        <taxon>Lysobacteraceae</taxon>
        <taxon>Lysobacter</taxon>
    </lineage>
</organism>
<feature type="DNA-binding region" description="H-T-H motif" evidence="4">
    <location>
        <begin position="41"/>
        <end position="60"/>
    </location>
</feature>
<reference evidence="6" key="1">
    <citation type="submission" date="2024-06" db="EMBL/GenBank/DDBJ databases">
        <authorList>
            <person name="Li S."/>
        </authorList>
    </citation>
    <scope>NUCLEOTIDE SEQUENCE</scope>
    <source>
        <strain evidence="6">SR10</strain>
    </source>
</reference>
<dbReference type="SUPFAM" id="SSF46689">
    <property type="entry name" value="Homeodomain-like"/>
    <property type="match status" value="1"/>
</dbReference>
<evidence type="ECO:0000259" key="5">
    <source>
        <dbReference type="PROSITE" id="PS50977"/>
    </source>
</evidence>
<evidence type="ECO:0000256" key="1">
    <source>
        <dbReference type="ARBA" id="ARBA00023015"/>
    </source>
</evidence>
<evidence type="ECO:0000256" key="3">
    <source>
        <dbReference type="ARBA" id="ARBA00023163"/>
    </source>
</evidence>
<dbReference type="InterPro" id="IPR036271">
    <property type="entry name" value="Tet_transcr_reg_TetR-rel_C_sf"/>
</dbReference>
<dbReference type="PRINTS" id="PR00455">
    <property type="entry name" value="HTHTETR"/>
</dbReference>
<dbReference type="AlphaFoldDB" id="A0AAU8MRV7"/>
<name>A0AAU8MRV7_9GAMM</name>
<dbReference type="InterPro" id="IPR009057">
    <property type="entry name" value="Homeodomain-like_sf"/>
</dbReference>
<keyword evidence="3" id="KW-0804">Transcription</keyword>
<keyword evidence="1" id="KW-0805">Transcription regulation</keyword>
<evidence type="ECO:0000313" key="6">
    <source>
        <dbReference type="EMBL" id="XCO75004.1"/>
    </source>
</evidence>
<dbReference type="PANTHER" id="PTHR30055:SF234">
    <property type="entry name" value="HTH-TYPE TRANSCRIPTIONAL REGULATOR BETI"/>
    <property type="match status" value="1"/>
</dbReference>
<dbReference type="GO" id="GO:0003700">
    <property type="term" value="F:DNA-binding transcription factor activity"/>
    <property type="evidence" value="ECO:0007669"/>
    <property type="project" value="TreeGrafter"/>
</dbReference>
<protein>
    <submittedName>
        <fullName evidence="6">Helix-turn-helix domain-containing protein</fullName>
    </submittedName>
</protein>
<keyword evidence="2 4" id="KW-0238">DNA-binding</keyword>
<sequence>MNASLPAPDQGRRERKRQQTLDHLAATAFGLFEREGYEAVTMEQIAVAADVAKGTLYNHFPVKEALLAHQFHGELAQAMEGLAASLAEPDDFARRLARWLQASVPWYERRRAYLSPYLRYRFLAVEAASRRRDGEERSGLERLFRALILAGQASGELRRDLPAEHFADLLQHLYLGALMRWLAAPADGAASPALQDEFGAIVELFVHGAAQPVQTRA</sequence>
<dbReference type="EMBL" id="CP159925">
    <property type="protein sequence ID" value="XCO75004.1"/>
    <property type="molecule type" value="Genomic_DNA"/>
</dbReference>
<evidence type="ECO:0000256" key="4">
    <source>
        <dbReference type="PROSITE-ProRule" id="PRU00335"/>
    </source>
</evidence>
<dbReference type="Gene3D" id="1.10.357.10">
    <property type="entry name" value="Tetracycline Repressor, domain 2"/>
    <property type="match status" value="1"/>
</dbReference>
<dbReference type="SUPFAM" id="SSF48498">
    <property type="entry name" value="Tetracyclin repressor-like, C-terminal domain"/>
    <property type="match status" value="1"/>
</dbReference>
<dbReference type="InterPro" id="IPR050109">
    <property type="entry name" value="HTH-type_TetR-like_transc_reg"/>
</dbReference>
<dbReference type="PANTHER" id="PTHR30055">
    <property type="entry name" value="HTH-TYPE TRANSCRIPTIONAL REGULATOR RUTR"/>
    <property type="match status" value="1"/>
</dbReference>
<evidence type="ECO:0000256" key="2">
    <source>
        <dbReference type="ARBA" id="ARBA00023125"/>
    </source>
</evidence>
<proteinExistence type="predicted"/>
<gene>
    <name evidence="6" type="ORF">ABU614_22080</name>
</gene>
<dbReference type="InterPro" id="IPR001647">
    <property type="entry name" value="HTH_TetR"/>
</dbReference>